<feature type="compositionally biased region" description="Basic and acidic residues" evidence="1">
    <location>
        <begin position="1"/>
        <end position="17"/>
    </location>
</feature>
<dbReference type="Pfam" id="PF25550">
    <property type="entry name" value="DUF7928"/>
    <property type="match status" value="1"/>
</dbReference>
<dbReference type="PANTHER" id="PTHR35408:SF2">
    <property type="entry name" value="GLYCOSYLTRANSFERASE 2-LIKE DOMAIN-CONTAINING PROTEIN"/>
    <property type="match status" value="1"/>
</dbReference>
<feature type="transmembrane region" description="Helical" evidence="2">
    <location>
        <begin position="862"/>
        <end position="881"/>
    </location>
</feature>
<dbReference type="EMBL" id="JARVKF010000426">
    <property type="protein sequence ID" value="KAK9414464.1"/>
    <property type="molecule type" value="Genomic_DNA"/>
</dbReference>
<dbReference type="GO" id="GO:0016740">
    <property type="term" value="F:transferase activity"/>
    <property type="evidence" value="ECO:0007669"/>
    <property type="project" value="UniProtKB-KW"/>
</dbReference>
<keyword evidence="2" id="KW-0812">Transmembrane</keyword>
<reference evidence="5 6" key="1">
    <citation type="journal article" date="2024" name="J. Plant Pathol.">
        <title>Sequence and assembly of the genome of Seiridium unicorne, isolate CBS 538.82, causal agent of cypress canker disease.</title>
        <authorList>
            <person name="Scali E."/>
            <person name="Rocca G.D."/>
            <person name="Danti R."/>
            <person name="Garbelotto M."/>
            <person name="Barberini S."/>
            <person name="Baroncelli R."/>
            <person name="Emiliani G."/>
        </authorList>
    </citation>
    <scope>NUCLEOTIDE SEQUENCE [LARGE SCALE GENOMIC DNA]</scope>
    <source>
        <strain evidence="5 6">BM-138-508</strain>
    </source>
</reference>
<protein>
    <submittedName>
        <fullName evidence="5">Glycosyl transferase family group 2-domain-containing protein</fullName>
    </submittedName>
</protein>
<dbReference type="Proteomes" id="UP001408356">
    <property type="component" value="Unassembled WGS sequence"/>
</dbReference>
<feature type="transmembrane region" description="Helical" evidence="2">
    <location>
        <begin position="727"/>
        <end position="754"/>
    </location>
</feature>
<gene>
    <name evidence="5" type="ORF">SUNI508_11174</name>
</gene>
<evidence type="ECO:0000313" key="6">
    <source>
        <dbReference type="Proteomes" id="UP001408356"/>
    </source>
</evidence>
<name>A0ABR2UJA9_9PEZI</name>
<proteinExistence type="predicted"/>
<dbReference type="InterPro" id="IPR029044">
    <property type="entry name" value="Nucleotide-diphossugar_trans"/>
</dbReference>
<dbReference type="Pfam" id="PF13632">
    <property type="entry name" value="Glyco_trans_2_3"/>
    <property type="match status" value="1"/>
</dbReference>
<keyword evidence="6" id="KW-1185">Reference proteome</keyword>
<evidence type="ECO:0000313" key="5">
    <source>
        <dbReference type="EMBL" id="KAK9414464.1"/>
    </source>
</evidence>
<feature type="domain" description="Glycosyltransferase 2-like" evidence="3">
    <location>
        <begin position="538"/>
        <end position="747"/>
    </location>
</feature>
<evidence type="ECO:0000259" key="3">
    <source>
        <dbReference type="Pfam" id="PF13632"/>
    </source>
</evidence>
<dbReference type="InterPro" id="IPR001173">
    <property type="entry name" value="Glyco_trans_2-like"/>
</dbReference>
<comment type="caution">
    <text evidence="5">The sequence shown here is derived from an EMBL/GenBank/DDBJ whole genome shotgun (WGS) entry which is preliminary data.</text>
</comment>
<keyword evidence="2" id="KW-1133">Transmembrane helix</keyword>
<sequence>MSPSKSEKSQHENKHSSTDSSILQPPAIAFKKRQSQFEVPKDLFPGHGRADGLTKSAMSQMSQYLYRRFRDQGWLETDVNAELRTVPGLVIRIDDEQVDSSQTYISEPASLDKAVEAIADKFNFAALVTISSDITSYMFAQVDHSASEVKLNPHNITVPVVDSLADLAKDRCGVTRRDFCCLVRRERVVLAWSNIADQLLMDAADVESKLMGSIWGAALPETPGRLPFEYKSYGSTPNDRPQSFMWGDSFTNEKNVIIKDIDLGAEDEDEESLEPAPRTYKLTQSVMIGLAMALLIVIESFPVRLMVVQAKALGAVSYKNLAIIVTIPIFAWFTLFFAVVVIGMIFQLLGPVTEITQGNSHFYSSRAPNRKRHPNIEWPHITIQMPVYKEGLKGVIIPTLNSVLAAIRHYENLGGTASVFVCEDGMQAVKPEVADMRKQFYAANSIGWCARPAHGKDGFERRGKFKKASNMNYCLSFSSRVEDEMLRLLKQKAQTENREQESFSIQEEEDVYNQALQNMLDKDGGKSWAAGNVRMGEIILIIDCDTRVPVDCLSLGAMEMEESPEVAIIQHASGIMQVIYTIFENAITYFTNLVYTLISFSVGSGDCAPFVGHNAFLRWKAIQSVSFMEGDELRFWSEDHVSEDFDMSLRLQTAGFVVRLATYDHGEFKEGVSLTASDELLRWEKYAYGCSELVFNPVYQWLWKGPFTKLFIRFLGSNMKISAKMTILGYIGTYYAIAAALPLCVINYLLFGWVGGENLDHSYLPSWDILCGTLFIFMIASPVCFAWFRHKIGQKMFVWAVLESFMWMPFFLIFFGGLSWHISYALLAHMFGLPIGWSSTAKEVEATGLVVGIGAIFKQFRIVLLAMCVLTAGVIYLAVGAPPGWEITAWPSILPLALQIIGHVGLPAFTIVDFGVHVSWSRKS</sequence>
<feature type="region of interest" description="Disordered" evidence="1">
    <location>
        <begin position="1"/>
        <end position="25"/>
    </location>
</feature>
<dbReference type="PANTHER" id="PTHR35408">
    <property type="entry name" value="CHROMOSOME 15, WHOLE GENOME SHOTGUN SEQUENCE"/>
    <property type="match status" value="1"/>
</dbReference>
<keyword evidence="5" id="KW-0808">Transferase</keyword>
<feature type="transmembrane region" description="Helical" evidence="2">
    <location>
        <begin position="766"/>
        <end position="788"/>
    </location>
</feature>
<dbReference type="InterPro" id="IPR057688">
    <property type="entry name" value="DUF7928"/>
</dbReference>
<dbReference type="SUPFAM" id="SSF53448">
    <property type="entry name" value="Nucleotide-diphospho-sugar transferases"/>
    <property type="match status" value="1"/>
</dbReference>
<evidence type="ECO:0000256" key="1">
    <source>
        <dbReference type="SAM" id="MobiDB-lite"/>
    </source>
</evidence>
<dbReference type="Gene3D" id="3.90.550.10">
    <property type="entry name" value="Spore Coat Polysaccharide Biosynthesis Protein SpsA, Chain A"/>
    <property type="match status" value="1"/>
</dbReference>
<evidence type="ECO:0000256" key="2">
    <source>
        <dbReference type="SAM" id="Phobius"/>
    </source>
</evidence>
<feature type="transmembrane region" description="Helical" evidence="2">
    <location>
        <begin position="321"/>
        <end position="346"/>
    </location>
</feature>
<organism evidence="5 6">
    <name type="scientific">Seiridium unicorne</name>
    <dbReference type="NCBI Taxonomy" id="138068"/>
    <lineage>
        <taxon>Eukaryota</taxon>
        <taxon>Fungi</taxon>
        <taxon>Dikarya</taxon>
        <taxon>Ascomycota</taxon>
        <taxon>Pezizomycotina</taxon>
        <taxon>Sordariomycetes</taxon>
        <taxon>Xylariomycetidae</taxon>
        <taxon>Amphisphaeriales</taxon>
        <taxon>Sporocadaceae</taxon>
        <taxon>Seiridium</taxon>
    </lineage>
</organism>
<feature type="transmembrane region" description="Helical" evidence="2">
    <location>
        <begin position="282"/>
        <end position="301"/>
    </location>
</feature>
<feature type="transmembrane region" description="Helical" evidence="2">
    <location>
        <begin position="893"/>
        <end position="916"/>
    </location>
</feature>
<feature type="domain" description="DUF7928" evidence="4">
    <location>
        <begin position="58"/>
        <end position="218"/>
    </location>
</feature>
<keyword evidence="2" id="KW-0472">Membrane</keyword>
<feature type="transmembrane region" description="Helical" evidence="2">
    <location>
        <begin position="797"/>
        <end position="816"/>
    </location>
</feature>
<accession>A0ABR2UJA9</accession>
<evidence type="ECO:0000259" key="4">
    <source>
        <dbReference type="Pfam" id="PF25550"/>
    </source>
</evidence>